<dbReference type="Gene3D" id="3.10.180.10">
    <property type="entry name" value="2,3-Dihydroxybiphenyl 1,2-Dioxygenase, domain 1"/>
    <property type="match status" value="1"/>
</dbReference>
<dbReference type="PANTHER" id="PTHR33990">
    <property type="entry name" value="PROTEIN YJDN-RELATED"/>
    <property type="match status" value="1"/>
</dbReference>
<organism evidence="2 3">
    <name type="scientific">Candidatus Accumulibacter phosphatis</name>
    <dbReference type="NCBI Taxonomy" id="327160"/>
    <lineage>
        <taxon>Bacteria</taxon>
        <taxon>Pseudomonadati</taxon>
        <taxon>Pseudomonadota</taxon>
        <taxon>Betaproteobacteria</taxon>
        <taxon>Candidatus Accumulibacter</taxon>
    </lineage>
</organism>
<keyword evidence="3" id="KW-1185">Reference proteome</keyword>
<dbReference type="InterPro" id="IPR028973">
    <property type="entry name" value="PhnB-like"/>
</dbReference>
<dbReference type="GO" id="GO:0032259">
    <property type="term" value="P:methylation"/>
    <property type="evidence" value="ECO:0007669"/>
    <property type="project" value="UniProtKB-KW"/>
</dbReference>
<keyword evidence="2" id="KW-0830">Ubiquinone</keyword>
<protein>
    <submittedName>
        <fullName evidence="2">3-demethylubiquinone-9 3-methyltransferase</fullName>
    </submittedName>
</protein>
<evidence type="ECO:0000313" key="3">
    <source>
        <dbReference type="Proteomes" id="UP000306324"/>
    </source>
</evidence>
<dbReference type="EMBL" id="SWAD01000124">
    <property type="protein sequence ID" value="TMQ75066.1"/>
    <property type="molecule type" value="Genomic_DNA"/>
</dbReference>
<name>A0A5S4EIB8_9PROT</name>
<keyword evidence="2" id="KW-0489">Methyltransferase</keyword>
<dbReference type="InterPro" id="IPR009725">
    <property type="entry name" value="3_dmu_93_MTrfase"/>
</dbReference>
<dbReference type="SUPFAM" id="SSF54593">
    <property type="entry name" value="Glyoxalase/Bleomycin resistance protein/Dihydroxybiphenyl dioxygenase"/>
    <property type="match status" value="1"/>
</dbReference>
<dbReference type="Proteomes" id="UP000306324">
    <property type="component" value="Unassembled WGS sequence"/>
</dbReference>
<evidence type="ECO:0000313" key="2">
    <source>
        <dbReference type="EMBL" id="TMQ75066.1"/>
    </source>
</evidence>
<dbReference type="InterPro" id="IPR029068">
    <property type="entry name" value="Glyas_Bleomycin-R_OHBP_Dase"/>
</dbReference>
<dbReference type="CDD" id="cd06588">
    <property type="entry name" value="PhnB_like"/>
    <property type="match status" value="1"/>
</dbReference>
<dbReference type="PIRSF" id="PIRSF021700">
    <property type="entry name" value="3_dmu_93_MTrfase"/>
    <property type="match status" value="1"/>
</dbReference>
<sequence>MQKINPCLWFDHQAEEAAEFYVSVFPDSRIVSRTRRVDGLPDEVGDVMVVAFELAGQGYIALNGGPLFRFSPAISLAIPCETQDEVDHYWARLTEGGEEGQCGWLTDRYGVTWQVTPTPLIRMFQSDDRAAAARAAAAMMPMKKLDIAALQRAFDNA</sequence>
<feature type="domain" description="PhnB-like" evidence="1">
    <location>
        <begin position="2"/>
        <end position="116"/>
    </location>
</feature>
<gene>
    <name evidence="2" type="ORF">ACCUM_2015</name>
</gene>
<dbReference type="PANTHER" id="PTHR33990:SF2">
    <property type="entry name" value="PHNB-LIKE DOMAIN-CONTAINING PROTEIN"/>
    <property type="match status" value="1"/>
</dbReference>
<evidence type="ECO:0000259" key="1">
    <source>
        <dbReference type="Pfam" id="PF06983"/>
    </source>
</evidence>
<dbReference type="GO" id="GO:0008168">
    <property type="term" value="F:methyltransferase activity"/>
    <property type="evidence" value="ECO:0007669"/>
    <property type="project" value="UniProtKB-KW"/>
</dbReference>
<dbReference type="AlphaFoldDB" id="A0A5S4EIB8"/>
<dbReference type="OrthoDB" id="5293819at2"/>
<reference evidence="2 3" key="1">
    <citation type="submission" date="2019-04" db="EMBL/GenBank/DDBJ databases">
        <title>A novel phosphate-accumulating bacterium identified in bioreactor for phosphate removal from wastewater.</title>
        <authorList>
            <person name="Kotlyarov R.Y."/>
            <person name="Beletsky A.V."/>
            <person name="Kallistova A.Y."/>
            <person name="Dorofeev A.G."/>
            <person name="Nikolaev Y.Y."/>
            <person name="Pimenov N.V."/>
            <person name="Ravin N.V."/>
            <person name="Mardanov A.V."/>
        </authorList>
    </citation>
    <scope>NUCLEOTIDE SEQUENCE [LARGE SCALE GENOMIC DNA]</scope>
    <source>
        <strain evidence="2 3">Bin19</strain>
    </source>
</reference>
<comment type="caution">
    <text evidence="2">The sequence shown here is derived from an EMBL/GenBank/DDBJ whole genome shotgun (WGS) entry which is preliminary data.</text>
</comment>
<accession>A0A5S4EIB8</accession>
<proteinExistence type="predicted"/>
<dbReference type="RefSeq" id="WP_046536291.1">
    <property type="nucleotide sequence ID" value="NZ_SWAD01000124.1"/>
</dbReference>
<dbReference type="Pfam" id="PF06983">
    <property type="entry name" value="3-dmu-9_3-mt"/>
    <property type="match status" value="1"/>
</dbReference>
<keyword evidence="2" id="KW-0808">Transferase</keyword>